<feature type="compositionally biased region" description="Basic and acidic residues" evidence="1">
    <location>
        <begin position="77"/>
        <end position="103"/>
    </location>
</feature>
<feature type="region of interest" description="Disordered" evidence="1">
    <location>
        <begin position="116"/>
        <end position="175"/>
    </location>
</feature>
<evidence type="ECO:0000313" key="2">
    <source>
        <dbReference type="EMBL" id="CAD7665071.1"/>
    </source>
</evidence>
<evidence type="ECO:0000313" key="3">
    <source>
        <dbReference type="Proteomes" id="UP000728032"/>
    </source>
</evidence>
<organism evidence="2">
    <name type="scientific">Oppiella nova</name>
    <dbReference type="NCBI Taxonomy" id="334625"/>
    <lineage>
        <taxon>Eukaryota</taxon>
        <taxon>Metazoa</taxon>
        <taxon>Ecdysozoa</taxon>
        <taxon>Arthropoda</taxon>
        <taxon>Chelicerata</taxon>
        <taxon>Arachnida</taxon>
        <taxon>Acari</taxon>
        <taxon>Acariformes</taxon>
        <taxon>Sarcoptiformes</taxon>
        <taxon>Oribatida</taxon>
        <taxon>Brachypylina</taxon>
        <taxon>Oppioidea</taxon>
        <taxon>Oppiidae</taxon>
        <taxon>Oppiella</taxon>
    </lineage>
</organism>
<dbReference type="AlphaFoldDB" id="A0A7R9MRZ4"/>
<feature type="compositionally biased region" description="Polar residues" evidence="1">
    <location>
        <begin position="153"/>
        <end position="162"/>
    </location>
</feature>
<feature type="region of interest" description="Disordered" evidence="1">
    <location>
        <begin position="20"/>
        <end position="50"/>
    </location>
</feature>
<gene>
    <name evidence="2" type="ORF">ONB1V03_LOCUS21629</name>
</gene>
<protein>
    <submittedName>
        <fullName evidence="2">Uncharacterized protein</fullName>
    </submittedName>
</protein>
<dbReference type="Proteomes" id="UP000728032">
    <property type="component" value="Unassembled WGS sequence"/>
</dbReference>
<proteinExistence type="predicted"/>
<sequence>MIRDENKEVEEYQKLISKVLPQKPELKPKPKQTVGAGSEGQEARQTVSKKALKEEIKLKEKLRLKDIKERKRLKKLEKQIQQKADKTDGKCGDGLDEKVDKQSKHLSLKSTLKPLKKLGLKSLSTDKSDKKSDKVVKTSSNPSPPTPTPPPNASDSVATGQTLAEDPVLANGANK</sequence>
<reference evidence="2" key="1">
    <citation type="submission" date="2020-11" db="EMBL/GenBank/DDBJ databases">
        <authorList>
            <person name="Tran Van P."/>
        </authorList>
    </citation>
    <scope>NUCLEOTIDE SEQUENCE</scope>
</reference>
<dbReference type="EMBL" id="CAJPVJ010043171">
    <property type="protein sequence ID" value="CAG2182208.1"/>
    <property type="molecule type" value="Genomic_DNA"/>
</dbReference>
<feature type="compositionally biased region" description="Basic and acidic residues" evidence="1">
    <location>
        <begin position="124"/>
        <end position="136"/>
    </location>
</feature>
<accession>A0A7R9MRZ4</accession>
<keyword evidence="3" id="KW-1185">Reference proteome</keyword>
<evidence type="ECO:0000256" key="1">
    <source>
        <dbReference type="SAM" id="MobiDB-lite"/>
    </source>
</evidence>
<dbReference type="EMBL" id="OC957996">
    <property type="protein sequence ID" value="CAD7665071.1"/>
    <property type="molecule type" value="Genomic_DNA"/>
</dbReference>
<name>A0A7R9MRZ4_9ACAR</name>
<feature type="region of interest" description="Disordered" evidence="1">
    <location>
        <begin position="77"/>
        <end position="104"/>
    </location>
</feature>
<feature type="compositionally biased region" description="Pro residues" evidence="1">
    <location>
        <begin position="142"/>
        <end position="152"/>
    </location>
</feature>